<feature type="compositionally biased region" description="Pro residues" evidence="1">
    <location>
        <begin position="1"/>
        <end position="11"/>
    </location>
</feature>
<sequence>MNTESTPPPVPASSTPEAAKAAGMKIEPMQGPPTLPNVVEALLKHPGRLLHAFQEGGKGVPVKLALSALISLSVFGVLLGTFSGGTQLWAAPLKITIGMLVAVLICFPSLYIFSALDGLNARVHQIASVLLGMVALTALLLLGFAPVIWVFSTSTDSLGFIGFLVLMFWIIGLFFGARLLTGAASVIGSESSGYLKIWIAIFTIVTFQMSTSLRPLIGTSETFLPTEKKFFLEHWMHHMDADATPAVRTPSR</sequence>
<comment type="caution">
    <text evidence="3">The sequence shown here is derived from an EMBL/GenBank/DDBJ whole genome shotgun (WGS) entry which is preliminary data.</text>
</comment>
<feature type="transmembrane region" description="Helical" evidence="2">
    <location>
        <begin position="193"/>
        <end position="210"/>
    </location>
</feature>
<feature type="transmembrane region" description="Helical" evidence="2">
    <location>
        <begin position="157"/>
        <end position="181"/>
    </location>
</feature>
<feature type="transmembrane region" description="Helical" evidence="2">
    <location>
        <begin position="95"/>
        <end position="116"/>
    </location>
</feature>
<keyword evidence="4" id="KW-1185">Reference proteome</keyword>
<evidence type="ECO:0000313" key="3">
    <source>
        <dbReference type="EMBL" id="GEP41754.1"/>
    </source>
</evidence>
<reference evidence="3 4" key="1">
    <citation type="submission" date="2019-07" db="EMBL/GenBank/DDBJ databases">
        <title>Whole genome shotgun sequence of Brevifollis gellanilyticus NBRC 108608.</title>
        <authorList>
            <person name="Hosoyama A."/>
            <person name="Uohara A."/>
            <person name="Ohji S."/>
            <person name="Ichikawa N."/>
        </authorList>
    </citation>
    <scope>NUCLEOTIDE SEQUENCE [LARGE SCALE GENOMIC DNA]</scope>
    <source>
        <strain evidence="3 4">NBRC 108608</strain>
    </source>
</reference>
<gene>
    <name evidence="3" type="ORF">BGE01nite_10450</name>
</gene>
<feature type="transmembrane region" description="Helical" evidence="2">
    <location>
        <begin position="128"/>
        <end position="151"/>
    </location>
</feature>
<accession>A0A512M4U7</accession>
<name>A0A512M4U7_9BACT</name>
<dbReference type="AlphaFoldDB" id="A0A512M4U7"/>
<dbReference type="EMBL" id="BKAG01000005">
    <property type="protein sequence ID" value="GEP41754.1"/>
    <property type="molecule type" value="Genomic_DNA"/>
</dbReference>
<evidence type="ECO:0000313" key="4">
    <source>
        <dbReference type="Proteomes" id="UP000321577"/>
    </source>
</evidence>
<proteinExistence type="predicted"/>
<evidence type="ECO:0000256" key="2">
    <source>
        <dbReference type="SAM" id="Phobius"/>
    </source>
</evidence>
<dbReference type="OrthoDB" id="194654at2"/>
<organism evidence="3 4">
    <name type="scientific">Brevifollis gellanilyticus</name>
    <dbReference type="NCBI Taxonomy" id="748831"/>
    <lineage>
        <taxon>Bacteria</taxon>
        <taxon>Pseudomonadati</taxon>
        <taxon>Verrucomicrobiota</taxon>
        <taxon>Verrucomicrobiia</taxon>
        <taxon>Verrucomicrobiales</taxon>
        <taxon>Verrucomicrobiaceae</taxon>
    </lineage>
</organism>
<dbReference type="RefSeq" id="WP_146849214.1">
    <property type="nucleotide sequence ID" value="NZ_BKAG01000005.1"/>
</dbReference>
<keyword evidence="2" id="KW-0472">Membrane</keyword>
<keyword evidence="2" id="KW-1133">Transmembrane helix</keyword>
<protein>
    <recommendedName>
        <fullName evidence="5">Yip1 domain-containing protein</fullName>
    </recommendedName>
</protein>
<keyword evidence="2" id="KW-0812">Transmembrane</keyword>
<feature type="transmembrane region" description="Helical" evidence="2">
    <location>
        <begin position="64"/>
        <end position="83"/>
    </location>
</feature>
<evidence type="ECO:0000256" key="1">
    <source>
        <dbReference type="SAM" id="MobiDB-lite"/>
    </source>
</evidence>
<evidence type="ECO:0008006" key="5">
    <source>
        <dbReference type="Google" id="ProtNLM"/>
    </source>
</evidence>
<dbReference type="Proteomes" id="UP000321577">
    <property type="component" value="Unassembled WGS sequence"/>
</dbReference>
<feature type="region of interest" description="Disordered" evidence="1">
    <location>
        <begin position="1"/>
        <end position="21"/>
    </location>
</feature>